<dbReference type="SMART" id="SM00507">
    <property type="entry name" value="HNHc"/>
    <property type="match status" value="1"/>
</dbReference>
<sequence>MATSRTGTTKWLHLARRARRQAQAAGLTHCPICGTLLNYAVGRTPSSAEVDHIIPYSRGGTDTIDNVRIICRRCNQQRGNGLTRPRPASRQHNKHQATMVAATAHTDTW</sequence>
<dbReference type="Gene3D" id="1.10.30.50">
    <property type="match status" value="1"/>
</dbReference>
<dbReference type="InterPro" id="IPR002711">
    <property type="entry name" value="HNH"/>
</dbReference>
<feature type="domain" description="HNH nuclease" evidence="2">
    <location>
        <begin position="14"/>
        <end position="76"/>
    </location>
</feature>
<organism evidence="3 4">
    <name type="scientific">Veillonella dispar DORA_11</name>
    <dbReference type="NCBI Taxonomy" id="1403949"/>
    <lineage>
        <taxon>Bacteria</taxon>
        <taxon>Bacillati</taxon>
        <taxon>Bacillota</taxon>
        <taxon>Negativicutes</taxon>
        <taxon>Veillonellales</taxon>
        <taxon>Veillonellaceae</taxon>
        <taxon>Veillonella</taxon>
    </lineage>
</organism>
<evidence type="ECO:0000256" key="1">
    <source>
        <dbReference type="SAM" id="MobiDB-lite"/>
    </source>
</evidence>
<accession>W1V7I2</accession>
<dbReference type="AlphaFoldDB" id="W1V7I2"/>
<dbReference type="Proteomes" id="UP000018855">
    <property type="component" value="Unassembled WGS sequence"/>
</dbReference>
<dbReference type="InterPro" id="IPR003615">
    <property type="entry name" value="HNH_nuc"/>
</dbReference>
<evidence type="ECO:0000313" key="3">
    <source>
        <dbReference type="EMBL" id="ETJ01947.1"/>
    </source>
</evidence>
<dbReference type="GO" id="GO:0004519">
    <property type="term" value="F:endonuclease activity"/>
    <property type="evidence" value="ECO:0007669"/>
    <property type="project" value="UniProtKB-KW"/>
</dbReference>
<gene>
    <name evidence="3" type="ORF">Q619_VDC00055G0001</name>
</gene>
<dbReference type="CDD" id="cd00085">
    <property type="entry name" value="HNHc"/>
    <property type="match status" value="1"/>
</dbReference>
<keyword evidence="3" id="KW-0540">Nuclease</keyword>
<proteinExistence type="predicted"/>
<protein>
    <submittedName>
        <fullName evidence="3">HNH endonuclease</fullName>
    </submittedName>
</protein>
<dbReference type="EMBL" id="AZMJ01000055">
    <property type="protein sequence ID" value="ETJ01947.1"/>
    <property type="molecule type" value="Genomic_DNA"/>
</dbReference>
<reference evidence="3 4" key="1">
    <citation type="submission" date="2013-12" db="EMBL/GenBank/DDBJ databases">
        <title>A Varibaculum cambriense genome reconstructed from a premature infant gut community with otherwise low bacterial novelty that shifts toward anaerobic metabolism during the third week of life.</title>
        <authorList>
            <person name="Brown C.T."/>
            <person name="Sharon I."/>
            <person name="Thomas B.C."/>
            <person name="Castelle C.J."/>
            <person name="Morowitz M.J."/>
            <person name="Banfield J.F."/>
        </authorList>
    </citation>
    <scope>NUCLEOTIDE SEQUENCE [LARGE SCALE GENOMIC DNA]</scope>
    <source>
        <strain evidence="4">DORA_11</strain>
    </source>
</reference>
<name>W1V7I2_9FIRM</name>
<dbReference type="GO" id="GO:0003676">
    <property type="term" value="F:nucleic acid binding"/>
    <property type="evidence" value="ECO:0007669"/>
    <property type="project" value="InterPro"/>
</dbReference>
<keyword evidence="3" id="KW-0378">Hydrolase</keyword>
<dbReference type="Pfam" id="PF01844">
    <property type="entry name" value="HNH"/>
    <property type="match status" value="1"/>
</dbReference>
<keyword evidence="3" id="KW-0255">Endonuclease</keyword>
<dbReference type="GO" id="GO:0008270">
    <property type="term" value="F:zinc ion binding"/>
    <property type="evidence" value="ECO:0007669"/>
    <property type="project" value="InterPro"/>
</dbReference>
<evidence type="ECO:0000313" key="4">
    <source>
        <dbReference type="Proteomes" id="UP000018855"/>
    </source>
</evidence>
<comment type="caution">
    <text evidence="3">The sequence shown here is derived from an EMBL/GenBank/DDBJ whole genome shotgun (WGS) entry which is preliminary data.</text>
</comment>
<feature type="region of interest" description="Disordered" evidence="1">
    <location>
        <begin position="78"/>
        <end position="109"/>
    </location>
</feature>
<evidence type="ECO:0000259" key="2">
    <source>
        <dbReference type="SMART" id="SM00507"/>
    </source>
</evidence>